<keyword evidence="1" id="KW-0732">Signal</keyword>
<evidence type="ECO:0000313" key="2">
    <source>
        <dbReference type="EMBL" id="MEL1251244.1"/>
    </source>
</evidence>
<name>A0ABU9IGR9_9SPHN</name>
<dbReference type="EMBL" id="JBBYHV010000002">
    <property type="protein sequence ID" value="MEL1251244.1"/>
    <property type="molecule type" value="Genomic_DNA"/>
</dbReference>
<accession>A0ABU9IGR9</accession>
<evidence type="ECO:0000256" key="1">
    <source>
        <dbReference type="SAM" id="SignalP"/>
    </source>
</evidence>
<comment type="caution">
    <text evidence="2">The sequence shown here is derived from an EMBL/GenBank/DDBJ whole genome shotgun (WGS) entry which is preliminary data.</text>
</comment>
<proteinExistence type="predicted"/>
<keyword evidence="3" id="KW-1185">Reference proteome</keyword>
<evidence type="ECO:0000313" key="3">
    <source>
        <dbReference type="Proteomes" id="UP001497045"/>
    </source>
</evidence>
<feature type="chain" id="PRO_5045727480" evidence="1">
    <location>
        <begin position="24"/>
        <end position="66"/>
    </location>
</feature>
<reference evidence="2 3" key="1">
    <citation type="submission" date="2024-04" db="EMBL/GenBank/DDBJ databases">
        <title>Aurantiacibacter sp. DGU6 16S ribosomal RNA gene Genome sequencing and assembly.</title>
        <authorList>
            <person name="Park S."/>
        </authorList>
    </citation>
    <scope>NUCLEOTIDE SEQUENCE [LARGE SCALE GENOMIC DNA]</scope>
    <source>
        <strain evidence="2 3">DGU6</strain>
    </source>
</reference>
<dbReference type="Proteomes" id="UP001497045">
    <property type="component" value="Unassembled WGS sequence"/>
</dbReference>
<gene>
    <name evidence="2" type="ORF">AAEO60_11230</name>
</gene>
<sequence length="66" mass="6864">MKKAIATALIAITMTTAATPAMAGGTRDSRHDDWADLISVGSFAAETYVQMISLLLPAVQAAREAA</sequence>
<protein>
    <submittedName>
        <fullName evidence="2">Uncharacterized protein</fullName>
    </submittedName>
</protein>
<dbReference type="RefSeq" id="WP_341673804.1">
    <property type="nucleotide sequence ID" value="NZ_JBBYHV010000002.1"/>
</dbReference>
<feature type="signal peptide" evidence="1">
    <location>
        <begin position="1"/>
        <end position="23"/>
    </location>
</feature>
<organism evidence="2 3">
    <name type="scientific">Aurantiacibacter gilvus</name>
    <dbReference type="NCBI Taxonomy" id="3139141"/>
    <lineage>
        <taxon>Bacteria</taxon>
        <taxon>Pseudomonadati</taxon>
        <taxon>Pseudomonadota</taxon>
        <taxon>Alphaproteobacteria</taxon>
        <taxon>Sphingomonadales</taxon>
        <taxon>Erythrobacteraceae</taxon>
        <taxon>Aurantiacibacter</taxon>
    </lineage>
</organism>